<dbReference type="Proteomes" id="UP001317191">
    <property type="component" value="Unassembled WGS sequence"/>
</dbReference>
<organism evidence="1 2">
    <name type="scientific">Flavobacterium luminosum</name>
    <dbReference type="NCBI Taxonomy" id="2949086"/>
    <lineage>
        <taxon>Bacteria</taxon>
        <taxon>Pseudomonadati</taxon>
        <taxon>Bacteroidota</taxon>
        <taxon>Flavobacteriia</taxon>
        <taxon>Flavobacteriales</taxon>
        <taxon>Flavobacteriaceae</taxon>
        <taxon>Flavobacterium</taxon>
    </lineage>
</organism>
<dbReference type="PROSITE" id="PS51257">
    <property type="entry name" value="PROKAR_LIPOPROTEIN"/>
    <property type="match status" value="1"/>
</dbReference>
<comment type="caution">
    <text evidence="1">The sequence shown here is derived from an EMBL/GenBank/DDBJ whole genome shotgun (WGS) entry which is preliminary data.</text>
</comment>
<keyword evidence="2" id="KW-1185">Reference proteome</keyword>
<gene>
    <name evidence="1" type="ORF">NAT50_11965</name>
</gene>
<accession>A0ABT0TRE8</accession>
<evidence type="ECO:0000313" key="2">
    <source>
        <dbReference type="Proteomes" id="UP001317191"/>
    </source>
</evidence>
<dbReference type="EMBL" id="JAMLJM010000012">
    <property type="protein sequence ID" value="MCL9810071.1"/>
    <property type="molecule type" value="Genomic_DNA"/>
</dbReference>
<evidence type="ECO:0000313" key="1">
    <source>
        <dbReference type="EMBL" id="MCL9810071.1"/>
    </source>
</evidence>
<reference evidence="1 2" key="1">
    <citation type="submission" date="2022-05" db="EMBL/GenBank/DDBJ databases">
        <title>Flavobacterium sp., isolated from activated sludge.</title>
        <authorList>
            <person name="Ran Q."/>
        </authorList>
    </citation>
    <scope>NUCLEOTIDE SEQUENCE [LARGE SCALE GENOMIC DNA]</scope>
    <source>
        <strain evidence="1 2">HXWNR70</strain>
    </source>
</reference>
<protein>
    <recommendedName>
        <fullName evidence="3">Lipoprotein</fullName>
    </recommendedName>
</protein>
<dbReference type="RefSeq" id="WP_250593460.1">
    <property type="nucleotide sequence ID" value="NZ_JAMLJM010000012.1"/>
</dbReference>
<sequence length="181" mass="20989">MKLINICLIFCIVSIIIGCNENQTINKEKAKKVEEKKVKKTYFERTKFVTKYKFDQFPVNKIETEKTKLILNTNQNAFSKRYKTMIKQTFEKEAINFAGKYVVNYWGCGSPCQIGIAINAKNGKLIEIPSASAGYEFQKNSRLLITNPPDSLDYYIKDCAWCEPELYVLDTLKNKFVKLHE</sequence>
<evidence type="ECO:0008006" key="3">
    <source>
        <dbReference type="Google" id="ProtNLM"/>
    </source>
</evidence>
<name>A0ABT0TRE8_9FLAO</name>
<proteinExistence type="predicted"/>